<dbReference type="EMBL" id="CP119312">
    <property type="protein sequence ID" value="WEK05365.1"/>
    <property type="molecule type" value="Genomic_DNA"/>
</dbReference>
<dbReference type="InterPro" id="IPR041685">
    <property type="entry name" value="AAA_GajA/Old/RecF-like"/>
</dbReference>
<accession>A0AAJ5VWA8</accession>
<dbReference type="AlphaFoldDB" id="A0AAJ5VWA8"/>
<organism evidence="2 3">
    <name type="scientific">Candidatus Devosia phytovorans</name>
    <dbReference type="NCBI Taxonomy" id="3121372"/>
    <lineage>
        <taxon>Bacteria</taxon>
        <taxon>Pseudomonadati</taxon>
        <taxon>Pseudomonadota</taxon>
        <taxon>Alphaproteobacteria</taxon>
        <taxon>Hyphomicrobiales</taxon>
        <taxon>Devosiaceae</taxon>
        <taxon>Devosia</taxon>
    </lineage>
</organism>
<sequence length="526" mass="58937">MADAMIKFGLTNLRRLKTVEPISLKPITLLVGRNSGGKSTYLRSFPLIRQSLLTRTSSPILWYGDLVDFGSFDTSLSRHAENGTMSFTFCLDDTHVQADPVYYEDYFFHPTDRQQAVGEVVVHVTIAKHSDRVRLSSISYLMPKLDISFEANFNENGFSSLVVDEQQLPTKGDGFRLTSTGGVSLVPDFRYLRDRPASQTRSPAYNLTPPLFSHLQKIIRSSITGKISNKSIDQLTARLIMAGAPTDEKIVQTANDQGKLLGRAFEQWVNQRSREYYDIRNALLAMWFPTLARAVAQNIKSIFGSTLYIGPARARSERYYRYQDLAVSEIDPDGKNFPMFLNSLSKNQMENFSEWTRSLFGYGVRVSKQSGHLSINLVNDGKETNIVDVGYGVSQILPVLGQIWWAKARTVPRPERVGLSLLAIEQPELHLHPAHQALLADALVGEALENGQTQGKMHYLVETHSETLVNRFGEFIGAGKISADDVQVVLFDSADGENTFVRTVNFDTDGILVDWPYGFFQPSMLA</sequence>
<name>A0AAJ5VWA8_9HYPH</name>
<dbReference type="Proteomes" id="UP001217476">
    <property type="component" value="Chromosome"/>
</dbReference>
<proteinExistence type="predicted"/>
<dbReference type="PANTHER" id="PTHR43581:SF2">
    <property type="entry name" value="EXCINUCLEASE ATPASE SUBUNIT"/>
    <property type="match status" value="1"/>
</dbReference>
<reference evidence="2" key="1">
    <citation type="submission" date="2023-03" db="EMBL/GenBank/DDBJ databases">
        <title>Andean soil-derived lignocellulolytic bacterial consortium as a source of novel taxa and putative plastic-active enzymes.</title>
        <authorList>
            <person name="Diaz-Garcia L."/>
            <person name="Chuvochina M."/>
            <person name="Feuerriegel G."/>
            <person name="Bunk B."/>
            <person name="Sproer C."/>
            <person name="Streit W.R."/>
            <person name="Rodriguez L.M."/>
            <person name="Overmann J."/>
            <person name="Jimenez D.J."/>
        </authorList>
    </citation>
    <scope>NUCLEOTIDE SEQUENCE</scope>
    <source>
        <strain evidence="2">MAG 4196</strain>
    </source>
</reference>
<dbReference type="InterPro" id="IPR051396">
    <property type="entry name" value="Bact_Antivir_Def_Nuclease"/>
</dbReference>
<dbReference type="InterPro" id="IPR027417">
    <property type="entry name" value="P-loop_NTPase"/>
</dbReference>
<protein>
    <submittedName>
        <fullName evidence="2">AAA family ATPase</fullName>
    </submittedName>
</protein>
<gene>
    <name evidence="2" type="ORF">P0Y65_03660</name>
</gene>
<feature type="domain" description="Endonuclease GajA/Old nuclease/RecF-like AAA" evidence="1">
    <location>
        <begin position="342"/>
        <end position="469"/>
    </location>
</feature>
<evidence type="ECO:0000313" key="3">
    <source>
        <dbReference type="Proteomes" id="UP001217476"/>
    </source>
</evidence>
<dbReference type="SUPFAM" id="SSF52540">
    <property type="entry name" value="P-loop containing nucleoside triphosphate hydrolases"/>
    <property type="match status" value="1"/>
</dbReference>
<evidence type="ECO:0000259" key="1">
    <source>
        <dbReference type="Pfam" id="PF13175"/>
    </source>
</evidence>
<dbReference type="PANTHER" id="PTHR43581">
    <property type="entry name" value="ATP/GTP PHOSPHATASE"/>
    <property type="match status" value="1"/>
</dbReference>
<evidence type="ECO:0000313" key="2">
    <source>
        <dbReference type="EMBL" id="WEK05365.1"/>
    </source>
</evidence>
<dbReference type="Pfam" id="PF13175">
    <property type="entry name" value="AAA_15"/>
    <property type="match status" value="1"/>
</dbReference>